<dbReference type="EMBL" id="CP019699">
    <property type="protein sequence ID" value="AQS56509.1"/>
    <property type="molecule type" value="Genomic_DNA"/>
</dbReference>
<gene>
    <name evidence="1" type="ORF">B0W44_12795</name>
</gene>
<protein>
    <submittedName>
        <fullName evidence="1">Uncharacterized protein</fullName>
    </submittedName>
</protein>
<sequence length="79" mass="8784">MDVTPFQSARADRVTDGFCLRLNEKHGAFLAHGSFFGLEGLVRIGYACVTEVFRNGLNVLSDNLRELEERSNACAYISN</sequence>
<dbReference type="KEGG" id="ntr:B0W44_12795"/>
<dbReference type="InterPro" id="IPR015424">
    <property type="entry name" value="PyrdxlP-dep_Trfase"/>
</dbReference>
<dbReference type="SUPFAM" id="SSF53383">
    <property type="entry name" value="PLP-dependent transferases"/>
    <property type="match status" value="1"/>
</dbReference>
<keyword evidence="2" id="KW-1185">Reference proteome</keyword>
<dbReference type="STRING" id="1471761.B0W44_12795"/>
<evidence type="ECO:0000313" key="1">
    <source>
        <dbReference type="EMBL" id="AQS56509.1"/>
    </source>
</evidence>
<dbReference type="InterPro" id="IPR015422">
    <property type="entry name" value="PyrdxlP-dep_Trfase_small"/>
</dbReference>
<accession>A0A1U9K8W0</accession>
<organism evidence="1 2">
    <name type="scientific">Novibacillus thermophilus</name>
    <dbReference type="NCBI Taxonomy" id="1471761"/>
    <lineage>
        <taxon>Bacteria</taxon>
        <taxon>Bacillati</taxon>
        <taxon>Bacillota</taxon>
        <taxon>Bacilli</taxon>
        <taxon>Bacillales</taxon>
        <taxon>Thermoactinomycetaceae</taxon>
        <taxon>Novibacillus</taxon>
    </lineage>
</organism>
<dbReference type="Proteomes" id="UP000188603">
    <property type="component" value="Chromosome"/>
</dbReference>
<dbReference type="AlphaFoldDB" id="A0A1U9K8W0"/>
<proteinExistence type="predicted"/>
<name>A0A1U9K8W0_9BACL</name>
<dbReference type="Gene3D" id="3.90.1150.10">
    <property type="entry name" value="Aspartate Aminotransferase, domain 1"/>
    <property type="match status" value="1"/>
</dbReference>
<reference evidence="1 2" key="1">
    <citation type="journal article" date="2015" name="Int. J. Syst. Evol. Microbiol.">
        <title>Novibacillus thermophilus gen. nov., sp. nov., a Gram-staining-negative and moderately thermophilic member of the family Thermoactinomycetaceae.</title>
        <authorList>
            <person name="Yang G."/>
            <person name="Chen J."/>
            <person name="Zhou S."/>
        </authorList>
    </citation>
    <scope>NUCLEOTIDE SEQUENCE [LARGE SCALE GENOMIC DNA]</scope>
    <source>
        <strain evidence="1 2">SG-1</strain>
    </source>
</reference>
<evidence type="ECO:0000313" key="2">
    <source>
        <dbReference type="Proteomes" id="UP000188603"/>
    </source>
</evidence>